<sequence>MCYKYVKERRTVYYSAYFCGTEEAYLAAFKTKHISAVVFSYTSTLAPQGIKLHCWKDMPWIGAYSSTGSSNWTLEWSWSDHSGVINTFWCDGEPQSQRNKANSPV</sequence>
<evidence type="ECO:0000313" key="3">
    <source>
        <dbReference type="WBParaSite" id="L893_g13739.t1"/>
    </source>
</evidence>
<dbReference type="WBParaSite" id="L893_g13739.t1">
    <property type="protein sequence ID" value="L893_g13739.t1"/>
    <property type="gene ID" value="L893_g13739"/>
</dbReference>
<evidence type="ECO:0000313" key="2">
    <source>
        <dbReference type="Proteomes" id="UP000095287"/>
    </source>
</evidence>
<keyword evidence="2" id="KW-1185">Reference proteome</keyword>
<dbReference type="AlphaFoldDB" id="A0A1I7Y893"/>
<name>A0A1I7Y893_9BILA</name>
<organism evidence="2 3">
    <name type="scientific">Steinernema glaseri</name>
    <dbReference type="NCBI Taxonomy" id="37863"/>
    <lineage>
        <taxon>Eukaryota</taxon>
        <taxon>Metazoa</taxon>
        <taxon>Ecdysozoa</taxon>
        <taxon>Nematoda</taxon>
        <taxon>Chromadorea</taxon>
        <taxon>Rhabditida</taxon>
        <taxon>Tylenchina</taxon>
        <taxon>Panagrolaimomorpha</taxon>
        <taxon>Strongyloidoidea</taxon>
        <taxon>Steinernematidae</taxon>
        <taxon>Steinernema</taxon>
    </lineage>
</organism>
<dbReference type="InterPro" id="IPR016186">
    <property type="entry name" value="C-type_lectin-like/link_sf"/>
</dbReference>
<dbReference type="CDD" id="cd00037">
    <property type="entry name" value="CLECT"/>
    <property type="match status" value="1"/>
</dbReference>
<feature type="domain" description="C-type lectin" evidence="1">
    <location>
        <begin position="1"/>
        <end position="105"/>
    </location>
</feature>
<dbReference type="Proteomes" id="UP000095287">
    <property type="component" value="Unplaced"/>
</dbReference>
<evidence type="ECO:0000259" key="1">
    <source>
        <dbReference type="PROSITE" id="PS50041"/>
    </source>
</evidence>
<reference evidence="3" key="1">
    <citation type="submission" date="2016-11" db="UniProtKB">
        <authorList>
            <consortium name="WormBaseParasite"/>
        </authorList>
    </citation>
    <scope>IDENTIFICATION</scope>
</reference>
<dbReference type="PROSITE" id="PS50041">
    <property type="entry name" value="C_TYPE_LECTIN_2"/>
    <property type="match status" value="1"/>
</dbReference>
<proteinExistence type="predicted"/>
<accession>A0A1I7Y893</accession>
<dbReference type="InterPro" id="IPR001304">
    <property type="entry name" value="C-type_lectin-like"/>
</dbReference>
<protein>
    <submittedName>
        <fullName evidence="3">C-type lectin domain-containing protein</fullName>
    </submittedName>
</protein>
<dbReference type="Gene3D" id="3.10.100.10">
    <property type="entry name" value="Mannose-Binding Protein A, subunit A"/>
    <property type="match status" value="1"/>
</dbReference>
<dbReference type="InterPro" id="IPR016187">
    <property type="entry name" value="CTDL_fold"/>
</dbReference>
<dbReference type="SUPFAM" id="SSF56436">
    <property type="entry name" value="C-type lectin-like"/>
    <property type="match status" value="1"/>
</dbReference>